<dbReference type="Pfam" id="PF00072">
    <property type="entry name" value="Response_reg"/>
    <property type="match status" value="1"/>
</dbReference>
<feature type="modified residue" description="4-aspartylphosphate" evidence="4">
    <location>
        <position position="482"/>
    </location>
</feature>
<dbReference type="GO" id="GO:0004673">
    <property type="term" value="F:protein histidine kinase activity"/>
    <property type="evidence" value="ECO:0007669"/>
    <property type="project" value="UniProtKB-EC"/>
</dbReference>
<dbReference type="SUPFAM" id="SSF52172">
    <property type="entry name" value="CheY-like"/>
    <property type="match status" value="1"/>
</dbReference>
<evidence type="ECO:0000259" key="5">
    <source>
        <dbReference type="PROSITE" id="PS50109"/>
    </source>
</evidence>
<dbReference type="InterPro" id="IPR011006">
    <property type="entry name" value="CheY-like_superfamily"/>
</dbReference>
<evidence type="ECO:0000256" key="4">
    <source>
        <dbReference type="PROSITE-ProRule" id="PRU00169"/>
    </source>
</evidence>
<evidence type="ECO:0000256" key="1">
    <source>
        <dbReference type="ARBA" id="ARBA00000085"/>
    </source>
</evidence>
<feature type="domain" description="Rhodanese" evidence="7">
    <location>
        <begin position="411"/>
        <end position="462"/>
    </location>
</feature>
<comment type="caution">
    <text evidence="8">The sequence shown here is derived from an EMBL/GenBank/DDBJ whole genome shotgun (WGS) entry which is preliminary data.</text>
</comment>
<dbReference type="EMBL" id="QGKX02000996">
    <property type="protein sequence ID" value="KAF3555468.1"/>
    <property type="molecule type" value="Genomic_DNA"/>
</dbReference>
<accession>A0A8S9QW35</accession>
<dbReference type="InterPro" id="IPR005467">
    <property type="entry name" value="His_kinase_dom"/>
</dbReference>
<dbReference type="Pfam" id="PF02518">
    <property type="entry name" value="HATPase_c"/>
    <property type="match status" value="1"/>
</dbReference>
<gene>
    <name evidence="8" type="ORF">F2Q69_00010260</name>
</gene>
<keyword evidence="3 4" id="KW-0597">Phosphoprotein</keyword>
<reference evidence="8" key="1">
    <citation type="submission" date="2019-12" db="EMBL/GenBank/DDBJ databases">
        <title>Genome sequencing and annotation of Brassica cretica.</title>
        <authorList>
            <person name="Studholme D.J."/>
            <person name="Sarris P."/>
        </authorList>
    </citation>
    <scope>NUCLEOTIDE SEQUENCE</scope>
    <source>
        <strain evidence="8">PFS-109/04</strain>
        <tissue evidence="8">Leaf</tissue>
    </source>
</reference>
<name>A0A8S9QW35_BRACR</name>
<evidence type="ECO:0000313" key="8">
    <source>
        <dbReference type="EMBL" id="KAF3555468.1"/>
    </source>
</evidence>
<evidence type="ECO:0000313" key="9">
    <source>
        <dbReference type="Proteomes" id="UP000712600"/>
    </source>
</evidence>
<evidence type="ECO:0000259" key="7">
    <source>
        <dbReference type="PROSITE" id="PS50206"/>
    </source>
</evidence>
<dbReference type="InterPro" id="IPR003594">
    <property type="entry name" value="HATPase_dom"/>
</dbReference>
<dbReference type="Gene3D" id="3.40.50.2300">
    <property type="match status" value="1"/>
</dbReference>
<feature type="domain" description="Histidine kinase" evidence="5">
    <location>
        <begin position="1"/>
        <end position="79"/>
    </location>
</feature>
<dbReference type="InterPro" id="IPR004358">
    <property type="entry name" value="Sig_transdc_His_kin-like_C"/>
</dbReference>
<dbReference type="GO" id="GO:0000160">
    <property type="term" value="P:phosphorelay signal transduction system"/>
    <property type="evidence" value="ECO:0007669"/>
    <property type="project" value="InterPro"/>
</dbReference>
<evidence type="ECO:0000259" key="6">
    <source>
        <dbReference type="PROSITE" id="PS50110"/>
    </source>
</evidence>
<dbReference type="InterPro" id="IPR050956">
    <property type="entry name" value="2C_system_His_kinase"/>
</dbReference>
<dbReference type="SUPFAM" id="SSF55874">
    <property type="entry name" value="ATPase domain of HSP90 chaperone/DNA topoisomerase II/histidine kinase"/>
    <property type="match status" value="1"/>
</dbReference>
<dbReference type="InterPro" id="IPR001789">
    <property type="entry name" value="Sig_transdc_resp-reg_receiver"/>
</dbReference>
<dbReference type="EC" id="2.7.13.3" evidence="2"/>
<dbReference type="InterPro" id="IPR001763">
    <property type="entry name" value="Rhodanese-like_dom"/>
</dbReference>
<evidence type="ECO:0000256" key="2">
    <source>
        <dbReference type="ARBA" id="ARBA00012438"/>
    </source>
</evidence>
<dbReference type="PRINTS" id="PR00344">
    <property type="entry name" value="BCTRLSENSOR"/>
</dbReference>
<proteinExistence type="predicted"/>
<dbReference type="PROSITE" id="PS50206">
    <property type="entry name" value="RHODANESE_3"/>
    <property type="match status" value="1"/>
</dbReference>
<dbReference type="SMART" id="SM00387">
    <property type="entry name" value="HATPase_c"/>
    <property type="match status" value="1"/>
</dbReference>
<dbReference type="Proteomes" id="UP000712600">
    <property type="component" value="Unassembled WGS sequence"/>
</dbReference>
<evidence type="ECO:0000256" key="3">
    <source>
        <dbReference type="ARBA" id="ARBA00022553"/>
    </source>
</evidence>
<dbReference type="PROSITE" id="PS50109">
    <property type="entry name" value="HIS_KIN"/>
    <property type="match status" value="1"/>
</dbReference>
<dbReference type="PANTHER" id="PTHR43719:SF75">
    <property type="entry name" value="HISTIDINE KINASE CKI1"/>
    <property type="match status" value="1"/>
</dbReference>
<dbReference type="PROSITE" id="PS50110">
    <property type="entry name" value="RESPONSE_REGULATORY"/>
    <property type="match status" value="1"/>
</dbReference>
<dbReference type="Gene3D" id="3.30.565.10">
    <property type="entry name" value="Histidine kinase-like ATPase, C-terminal domain"/>
    <property type="match status" value="1"/>
</dbReference>
<feature type="domain" description="Response regulatory" evidence="6">
    <location>
        <begin position="417"/>
        <end position="527"/>
    </location>
</feature>
<comment type="catalytic activity">
    <reaction evidence="1">
        <text>ATP + protein L-histidine = ADP + protein N-phospho-L-histidine.</text>
        <dbReference type="EC" id="2.7.13.3"/>
    </reaction>
</comment>
<dbReference type="InterPro" id="IPR036890">
    <property type="entry name" value="HATPase_C_sf"/>
</dbReference>
<dbReference type="PANTHER" id="PTHR43719">
    <property type="entry name" value="TWO-COMPONENT HISTIDINE KINASE"/>
    <property type="match status" value="1"/>
</dbReference>
<dbReference type="CDD" id="cd17546">
    <property type="entry name" value="REC_hyHK_CKI1_RcsC-like"/>
    <property type="match status" value="1"/>
</dbReference>
<dbReference type="AlphaFoldDB" id="A0A8S9QW35"/>
<organism evidence="8 9">
    <name type="scientific">Brassica cretica</name>
    <name type="common">Mustard</name>
    <dbReference type="NCBI Taxonomy" id="69181"/>
    <lineage>
        <taxon>Eukaryota</taxon>
        <taxon>Viridiplantae</taxon>
        <taxon>Streptophyta</taxon>
        <taxon>Embryophyta</taxon>
        <taxon>Tracheophyta</taxon>
        <taxon>Spermatophyta</taxon>
        <taxon>Magnoliopsida</taxon>
        <taxon>eudicotyledons</taxon>
        <taxon>Gunneridae</taxon>
        <taxon>Pentapetalae</taxon>
        <taxon>rosids</taxon>
        <taxon>malvids</taxon>
        <taxon>Brassicales</taxon>
        <taxon>Brassicaceae</taxon>
        <taxon>Brassiceae</taxon>
        <taxon>Brassica</taxon>
    </lineage>
</organism>
<protein>
    <recommendedName>
        <fullName evidence="2">histidine kinase</fullName>
        <ecNumber evidence="2">2.7.13.3</ecNumber>
    </recommendedName>
</protein>
<dbReference type="SMART" id="SM00448">
    <property type="entry name" value="REC"/>
    <property type="match status" value="1"/>
</dbReference>
<sequence>MEFVFEVDDTGKGIPVEMRKSVFENYVQVRETARGEQGTGLGLGIVQSLVRLMGGEIRITEKAMGEKGTCFQFNVLLMTASETDSLVRLMGGEIRITEKAMGEKGTCFQFNVLLMTASETDVNAREDIESVAGGDYVASTPNLGLTINTSSGGSMNIRHHLSPRFNNCLSSSPKQEASRVVLLLKDEERRRVTEKSIKILGIKVTVVEKWEHLSNALERLFGFLPQSSMESCLRNELSSTSSRELPLIGTDGVDSRSQLPRRRSASFSAFVLLMIDANAGPFAEMNDVVEQFRRGLHHGVVCKVVWLNEPTGRGSERGDVCCLKPLHGSRLNRVLKMLPELGGIVPRESSLLRHTLVATSPKGTTSCEIQEVEEEEPSLRYNKKLGKTIMGPKPVGNSEEEQVTSSASCDGLLKGKRVLVVDDNRITCSVATRKLKKMGVLDVKQCDNGMEAVRLVSEWLTQREQHQQGSVDVLPFDYIFMDCQMPEMDGYETTREIRKVERNYGVHIPIIAVSVAWRSLSSLQEPT</sequence>